<dbReference type="Gene3D" id="6.10.340.10">
    <property type="match status" value="1"/>
</dbReference>
<dbReference type="InterPro" id="IPR011006">
    <property type="entry name" value="CheY-like_superfamily"/>
</dbReference>
<feature type="domain" description="Response regulatory" evidence="12">
    <location>
        <begin position="703"/>
        <end position="822"/>
    </location>
</feature>
<dbReference type="PRINTS" id="PR00344">
    <property type="entry name" value="BCTRLSENSOR"/>
</dbReference>
<dbReference type="InterPro" id="IPR003660">
    <property type="entry name" value="HAMP_dom"/>
</dbReference>
<keyword evidence="7" id="KW-0902">Two-component regulatory system</keyword>
<feature type="domain" description="Histidine kinase" evidence="11">
    <location>
        <begin position="329"/>
        <end position="551"/>
    </location>
</feature>
<evidence type="ECO:0000256" key="10">
    <source>
        <dbReference type="SAM" id="Phobius"/>
    </source>
</evidence>
<sequence>MLAGRLNAEPADMESDRQEIDALFKDSEEELKHAVAEIDSDERRSAIAEGLRQIGLYKRIIDIQLQKVSRLGLGGSQGLYVEIGAARAAISERLKAASLTAYLSMLERWPGPEDVYTGNRDGLRAVDASEFWPPVKAELQKSGLAASQIAEIERLSRLYFSQLEALGAVNASLMTLRRSSANVYQGLGNLLEDLRGDAIIRVQIARDEYDRISRRMVVIMAVAVLMVAVGSILSGVLLGKRLSRQIRNISDTSRKMAEGETGISIPHLDMQNEIGDMAQALKAFSETAEELRRLNLQLEEKIAERTRELEIQTRRAEESSKAKSSFLAHMSHEIRTPMNGVVGMVEILASTDLDDGQRRLVDTINESADHLLRVIDDVLDVSKIEAGKLDLEEMEIDLLQLIERSIETFATTARAANVRLLNFCDPSVPQFVIGDPVRLRQIILNLVGNAVKFSKREDEHEGVVEVYSDMGEDGVIRVHVVDNGIGMSQQTIDGLFKAFKQADPSTTRQFGGTGLGLRIANRLVEMIGGRIEVASVLGEGSEFTVSLPLKLAKDGAGGIDLTGVRLLSFFEAAGKLGSFEQYFAAHGAKVDPFEERRVFLSAVKQAEDDAVAILGCLKESDSGELLADIRGLGLGTKVVVLDPSRSKTKGMVAPGTYLTHRFPIHFSDVVSGIRALRHEAEGASEPSVETVEAETKEHAARLPVLMCEDNRINQDVLARQLQILGYSYQLAGNGREGLEKWRADDFGLILTDCHMPEMDGYAMTAAIREKEAENGSQRMPIIAVTANALKEEVSTCTAAGMDSVLTKPVKLDELKAILDVWYLGNAAGSGDARDQS</sequence>
<dbReference type="Gene3D" id="3.40.50.2300">
    <property type="match status" value="1"/>
</dbReference>
<feature type="transmembrane region" description="Helical" evidence="10">
    <location>
        <begin position="216"/>
        <end position="238"/>
    </location>
</feature>
<dbReference type="Pfam" id="PF00072">
    <property type="entry name" value="Response_reg"/>
    <property type="match status" value="1"/>
</dbReference>
<dbReference type="EC" id="2.7.13.3" evidence="3"/>
<feature type="domain" description="HAMP" evidence="13">
    <location>
        <begin position="240"/>
        <end position="293"/>
    </location>
</feature>
<comment type="subcellular location">
    <subcellularLocation>
        <location evidence="2">Membrane</location>
    </subcellularLocation>
</comment>
<evidence type="ECO:0000259" key="11">
    <source>
        <dbReference type="PROSITE" id="PS50109"/>
    </source>
</evidence>
<dbReference type="PANTHER" id="PTHR45339:SF1">
    <property type="entry name" value="HYBRID SIGNAL TRANSDUCTION HISTIDINE KINASE J"/>
    <property type="match status" value="1"/>
</dbReference>
<evidence type="ECO:0000256" key="3">
    <source>
        <dbReference type="ARBA" id="ARBA00012438"/>
    </source>
</evidence>
<name>A0ABS5HWB1_9RHOB</name>
<organism evidence="14 15">
    <name type="scientific">Thalassovita aquimarina</name>
    <dbReference type="NCBI Taxonomy" id="2785917"/>
    <lineage>
        <taxon>Bacteria</taxon>
        <taxon>Pseudomonadati</taxon>
        <taxon>Pseudomonadota</taxon>
        <taxon>Alphaproteobacteria</taxon>
        <taxon>Rhodobacterales</taxon>
        <taxon>Roseobacteraceae</taxon>
        <taxon>Thalassovita</taxon>
    </lineage>
</organism>
<evidence type="ECO:0000256" key="4">
    <source>
        <dbReference type="ARBA" id="ARBA00022553"/>
    </source>
</evidence>
<keyword evidence="9" id="KW-0175">Coiled coil</keyword>
<dbReference type="InterPro" id="IPR003661">
    <property type="entry name" value="HisK_dim/P_dom"/>
</dbReference>
<dbReference type="Gene3D" id="3.30.565.10">
    <property type="entry name" value="Histidine kinase-like ATPase, C-terminal domain"/>
    <property type="match status" value="1"/>
</dbReference>
<dbReference type="SMART" id="SM00388">
    <property type="entry name" value="HisKA"/>
    <property type="match status" value="1"/>
</dbReference>
<evidence type="ECO:0000256" key="9">
    <source>
        <dbReference type="SAM" id="Coils"/>
    </source>
</evidence>
<keyword evidence="10" id="KW-0812">Transmembrane</keyword>
<keyword evidence="10" id="KW-0472">Membrane</keyword>
<dbReference type="PROSITE" id="PS50109">
    <property type="entry name" value="HIS_KIN"/>
    <property type="match status" value="1"/>
</dbReference>
<reference evidence="14 15" key="1">
    <citation type="journal article" date="2021" name="Arch. Microbiol.">
        <title>Thalassobius aquimarinus sp. nov., isolated from the Sea of Japan seashore.</title>
        <authorList>
            <person name="Kurilenko V.V."/>
            <person name="Romanenko L.A."/>
            <person name="Chernysheva N.Y."/>
            <person name="Velansky P.V."/>
            <person name="Tekutyeva L.A."/>
            <person name="Isaeva M.P."/>
            <person name="Mikhailov V.V."/>
        </authorList>
    </citation>
    <scope>NUCLEOTIDE SEQUENCE [LARGE SCALE GENOMIC DNA]</scope>
    <source>
        <strain evidence="14 15">KMM 8518</strain>
    </source>
</reference>
<feature type="modified residue" description="4-aspartylphosphate" evidence="8">
    <location>
        <position position="752"/>
    </location>
</feature>
<evidence type="ECO:0000256" key="6">
    <source>
        <dbReference type="ARBA" id="ARBA00022777"/>
    </source>
</evidence>
<evidence type="ECO:0000256" key="7">
    <source>
        <dbReference type="ARBA" id="ARBA00023012"/>
    </source>
</evidence>
<gene>
    <name evidence="14" type="ORF">IT775_18990</name>
</gene>
<dbReference type="Gene3D" id="1.10.287.130">
    <property type="match status" value="1"/>
</dbReference>
<keyword evidence="10" id="KW-1133">Transmembrane helix</keyword>
<evidence type="ECO:0000256" key="5">
    <source>
        <dbReference type="ARBA" id="ARBA00022679"/>
    </source>
</evidence>
<evidence type="ECO:0000259" key="12">
    <source>
        <dbReference type="PROSITE" id="PS50110"/>
    </source>
</evidence>
<dbReference type="CDD" id="cd00082">
    <property type="entry name" value="HisKA"/>
    <property type="match status" value="1"/>
</dbReference>
<dbReference type="Pfam" id="PF00672">
    <property type="entry name" value="HAMP"/>
    <property type="match status" value="1"/>
</dbReference>
<evidence type="ECO:0000313" key="14">
    <source>
        <dbReference type="EMBL" id="MBR9653210.1"/>
    </source>
</evidence>
<comment type="catalytic activity">
    <reaction evidence="1">
        <text>ATP + protein L-histidine = ADP + protein N-phospho-L-histidine.</text>
        <dbReference type="EC" id="2.7.13.3"/>
    </reaction>
</comment>
<dbReference type="Pfam" id="PF02518">
    <property type="entry name" value="HATPase_c"/>
    <property type="match status" value="1"/>
</dbReference>
<dbReference type="InterPro" id="IPR005467">
    <property type="entry name" value="His_kinase_dom"/>
</dbReference>
<dbReference type="InterPro" id="IPR004358">
    <property type="entry name" value="Sig_transdc_His_kin-like_C"/>
</dbReference>
<evidence type="ECO:0000256" key="1">
    <source>
        <dbReference type="ARBA" id="ARBA00000085"/>
    </source>
</evidence>
<dbReference type="SMART" id="SM00387">
    <property type="entry name" value="HATPase_c"/>
    <property type="match status" value="1"/>
</dbReference>
<evidence type="ECO:0000256" key="2">
    <source>
        <dbReference type="ARBA" id="ARBA00004370"/>
    </source>
</evidence>
<dbReference type="SUPFAM" id="SSF47384">
    <property type="entry name" value="Homodimeric domain of signal transducing histidine kinase"/>
    <property type="match status" value="1"/>
</dbReference>
<evidence type="ECO:0000259" key="13">
    <source>
        <dbReference type="PROSITE" id="PS50885"/>
    </source>
</evidence>
<dbReference type="SMART" id="SM00304">
    <property type="entry name" value="HAMP"/>
    <property type="match status" value="1"/>
</dbReference>
<proteinExistence type="predicted"/>
<dbReference type="SUPFAM" id="SSF158472">
    <property type="entry name" value="HAMP domain-like"/>
    <property type="match status" value="1"/>
</dbReference>
<keyword evidence="4 8" id="KW-0597">Phosphoprotein</keyword>
<dbReference type="RefSeq" id="WP_212702831.1">
    <property type="nucleotide sequence ID" value="NZ_JADMKU010000024.1"/>
</dbReference>
<keyword evidence="5" id="KW-0808">Transferase</keyword>
<keyword evidence="15" id="KW-1185">Reference proteome</keyword>
<protein>
    <recommendedName>
        <fullName evidence="3">histidine kinase</fullName>
        <ecNumber evidence="3">2.7.13.3</ecNumber>
    </recommendedName>
</protein>
<dbReference type="SMART" id="SM00448">
    <property type="entry name" value="REC"/>
    <property type="match status" value="1"/>
</dbReference>
<dbReference type="CDD" id="cd17546">
    <property type="entry name" value="REC_hyHK_CKI1_RcsC-like"/>
    <property type="match status" value="1"/>
</dbReference>
<dbReference type="PROSITE" id="PS50110">
    <property type="entry name" value="RESPONSE_REGULATORY"/>
    <property type="match status" value="1"/>
</dbReference>
<keyword evidence="6" id="KW-0418">Kinase</keyword>
<dbReference type="CDD" id="cd16922">
    <property type="entry name" value="HATPase_EvgS-ArcB-TorS-like"/>
    <property type="match status" value="1"/>
</dbReference>
<evidence type="ECO:0000313" key="15">
    <source>
        <dbReference type="Proteomes" id="UP001195941"/>
    </source>
</evidence>
<dbReference type="Pfam" id="PF00512">
    <property type="entry name" value="HisKA"/>
    <property type="match status" value="1"/>
</dbReference>
<accession>A0ABS5HWB1</accession>
<dbReference type="InterPro" id="IPR036097">
    <property type="entry name" value="HisK_dim/P_sf"/>
</dbReference>
<dbReference type="PANTHER" id="PTHR45339">
    <property type="entry name" value="HYBRID SIGNAL TRANSDUCTION HISTIDINE KINASE J"/>
    <property type="match status" value="1"/>
</dbReference>
<dbReference type="InterPro" id="IPR001789">
    <property type="entry name" value="Sig_transdc_resp-reg_receiver"/>
</dbReference>
<dbReference type="InterPro" id="IPR003594">
    <property type="entry name" value="HATPase_dom"/>
</dbReference>
<dbReference type="Proteomes" id="UP001195941">
    <property type="component" value="Unassembled WGS sequence"/>
</dbReference>
<comment type="caution">
    <text evidence="14">The sequence shown here is derived from an EMBL/GenBank/DDBJ whole genome shotgun (WGS) entry which is preliminary data.</text>
</comment>
<dbReference type="EMBL" id="JADMKU010000024">
    <property type="protein sequence ID" value="MBR9653210.1"/>
    <property type="molecule type" value="Genomic_DNA"/>
</dbReference>
<dbReference type="SUPFAM" id="SSF52172">
    <property type="entry name" value="CheY-like"/>
    <property type="match status" value="1"/>
</dbReference>
<dbReference type="InterPro" id="IPR036890">
    <property type="entry name" value="HATPase_C_sf"/>
</dbReference>
<dbReference type="PROSITE" id="PS50885">
    <property type="entry name" value="HAMP"/>
    <property type="match status" value="1"/>
</dbReference>
<dbReference type="SUPFAM" id="SSF55874">
    <property type="entry name" value="ATPase domain of HSP90 chaperone/DNA topoisomerase II/histidine kinase"/>
    <property type="match status" value="1"/>
</dbReference>
<evidence type="ECO:0000256" key="8">
    <source>
        <dbReference type="PROSITE-ProRule" id="PRU00169"/>
    </source>
</evidence>
<feature type="coiled-coil region" evidence="9">
    <location>
        <begin position="277"/>
        <end position="315"/>
    </location>
</feature>